<proteinExistence type="predicted"/>
<gene>
    <name evidence="3" type="ORF">GCM10023200_41510</name>
</gene>
<dbReference type="Proteomes" id="UP001500928">
    <property type="component" value="Unassembled WGS sequence"/>
</dbReference>
<dbReference type="RefSeq" id="WP_345419613.1">
    <property type="nucleotide sequence ID" value="NZ_BAABHO010000037.1"/>
</dbReference>
<comment type="caution">
    <text evidence="3">The sequence shown here is derived from an EMBL/GenBank/DDBJ whole genome shotgun (WGS) entry which is preliminary data.</text>
</comment>
<dbReference type="InterPro" id="IPR013096">
    <property type="entry name" value="Cupin_2"/>
</dbReference>
<reference evidence="4" key="1">
    <citation type="journal article" date="2019" name="Int. J. Syst. Evol. Microbiol.">
        <title>The Global Catalogue of Microorganisms (GCM) 10K type strain sequencing project: providing services to taxonomists for standard genome sequencing and annotation.</title>
        <authorList>
            <consortium name="The Broad Institute Genomics Platform"/>
            <consortium name="The Broad Institute Genome Sequencing Center for Infectious Disease"/>
            <person name="Wu L."/>
            <person name="Ma J."/>
        </authorList>
    </citation>
    <scope>NUCLEOTIDE SEQUENCE [LARGE SCALE GENOMIC DNA]</scope>
    <source>
        <strain evidence="4">JCM 17979</strain>
    </source>
</reference>
<protein>
    <recommendedName>
        <fullName evidence="2">Cupin type-2 domain-containing protein</fullName>
    </recommendedName>
</protein>
<dbReference type="Pfam" id="PF07883">
    <property type="entry name" value="Cupin_2"/>
    <property type="match status" value="1"/>
</dbReference>
<evidence type="ECO:0000259" key="2">
    <source>
        <dbReference type="Pfam" id="PF07883"/>
    </source>
</evidence>
<dbReference type="Gene3D" id="2.60.120.10">
    <property type="entry name" value="Jelly Rolls"/>
    <property type="match status" value="1"/>
</dbReference>
<evidence type="ECO:0000256" key="1">
    <source>
        <dbReference type="SAM" id="MobiDB-lite"/>
    </source>
</evidence>
<sequence length="125" mass="12934">MSTVIRRADARRTSTPNAVMTTFASPTQGASRQALWRVEMAAGASGPDHAMAGEQIWTVVSGAARVEVAGVAEELGPGDTLVVPADVPRRIHADPERGLEAVVTGPGADTASGPDREPVVPPWIA</sequence>
<dbReference type="EMBL" id="BAABHO010000037">
    <property type="protein sequence ID" value="GAA4800354.1"/>
    <property type="molecule type" value="Genomic_DNA"/>
</dbReference>
<feature type="region of interest" description="Disordered" evidence="1">
    <location>
        <begin position="101"/>
        <end position="125"/>
    </location>
</feature>
<evidence type="ECO:0000313" key="3">
    <source>
        <dbReference type="EMBL" id="GAA4800354.1"/>
    </source>
</evidence>
<evidence type="ECO:0000313" key="4">
    <source>
        <dbReference type="Proteomes" id="UP001500928"/>
    </source>
</evidence>
<organism evidence="3 4">
    <name type="scientific">Actinomycetospora chlora</name>
    <dbReference type="NCBI Taxonomy" id="663608"/>
    <lineage>
        <taxon>Bacteria</taxon>
        <taxon>Bacillati</taxon>
        <taxon>Actinomycetota</taxon>
        <taxon>Actinomycetes</taxon>
        <taxon>Pseudonocardiales</taxon>
        <taxon>Pseudonocardiaceae</taxon>
        <taxon>Actinomycetospora</taxon>
    </lineage>
</organism>
<keyword evidence="4" id="KW-1185">Reference proteome</keyword>
<name>A0ABP9BU30_9PSEU</name>
<dbReference type="SUPFAM" id="SSF51182">
    <property type="entry name" value="RmlC-like cupins"/>
    <property type="match status" value="1"/>
</dbReference>
<dbReference type="InterPro" id="IPR011051">
    <property type="entry name" value="RmlC_Cupin_sf"/>
</dbReference>
<dbReference type="InterPro" id="IPR014710">
    <property type="entry name" value="RmlC-like_jellyroll"/>
</dbReference>
<accession>A0ABP9BU30</accession>
<feature type="domain" description="Cupin type-2" evidence="2">
    <location>
        <begin position="37"/>
        <end position="99"/>
    </location>
</feature>